<evidence type="ECO:0000256" key="1">
    <source>
        <dbReference type="ARBA" id="ARBA00004141"/>
    </source>
</evidence>
<keyword evidence="3 7" id="KW-0812">Transmembrane</keyword>
<feature type="transmembrane region" description="Helical" evidence="7">
    <location>
        <begin position="788"/>
        <end position="813"/>
    </location>
</feature>
<comment type="subcellular location">
    <subcellularLocation>
        <location evidence="1">Membrane</location>
        <topology evidence="1">Multi-pass membrane protein</topology>
    </subcellularLocation>
</comment>
<feature type="region of interest" description="Disordered" evidence="6">
    <location>
        <begin position="20"/>
        <end position="39"/>
    </location>
</feature>
<dbReference type="GO" id="GO:0042438">
    <property type="term" value="P:melanin biosynthetic process"/>
    <property type="evidence" value="ECO:0007669"/>
    <property type="project" value="TreeGrafter"/>
</dbReference>
<keyword evidence="4 7" id="KW-1133">Transmembrane helix</keyword>
<dbReference type="STRING" id="240159.A0A4U5UJ64"/>
<evidence type="ECO:0000256" key="2">
    <source>
        <dbReference type="ARBA" id="ARBA00022448"/>
    </source>
</evidence>
<keyword evidence="10" id="KW-1185">Reference proteome</keyword>
<keyword evidence="5 7" id="KW-0472">Membrane</keyword>
<feature type="transmembrane region" description="Helical" evidence="7">
    <location>
        <begin position="254"/>
        <end position="274"/>
    </location>
</feature>
<dbReference type="InterPro" id="IPR004680">
    <property type="entry name" value="Cit_transptr-like_dom"/>
</dbReference>
<feature type="transmembrane region" description="Helical" evidence="7">
    <location>
        <begin position="441"/>
        <end position="457"/>
    </location>
</feature>
<evidence type="ECO:0000256" key="3">
    <source>
        <dbReference type="ARBA" id="ARBA00022692"/>
    </source>
</evidence>
<feature type="transmembrane region" description="Helical" evidence="7">
    <location>
        <begin position="410"/>
        <end position="434"/>
    </location>
</feature>
<dbReference type="GO" id="GO:0055085">
    <property type="term" value="P:transmembrane transport"/>
    <property type="evidence" value="ECO:0007669"/>
    <property type="project" value="InterPro"/>
</dbReference>
<sequence length="951" mass="106477">MSSVKQMPVQRCLVLDQTLSSSGVTGNSESRPGDSIRSMGNSVFSVFREQRRADAASLQTAITRLQSDLTMYLENKNNLEIEMSQTAAQGHQGRNSLRSPEAVAGNFGELRLLQGISERRDTQKLQQSAVLPSGQCVIHTEGFVPVRQEDGHNFSVVNILRGKSNSANLTERSPLLRFSQDDSITYMTLHDPSFVGGEEPWDNSGLDLEKRYRLGSEVTSLSLSRSSSSEKNDPLDNLNLSFRLTSSMRCCFRYAKIATMFTIVVLCSLFFSMYPDRDNPWRMLAVSSTDTFCILSYRMPVKAPMNLTDFRDNALLKLQVGGPFTGGMIDLANQEYILIQVEQTEQAGQRRRRTQQVIHNWTIPLHGERSDQILMTKTFEMLSSDPIVITVQAFLQDNEVVPLSMTHQSLYVSVETQVAIAGVILTGVYVLIIFEIVHRTLAAMLGSLAALAALAIIGDRPSLVTVVEWIDYETLALLFGMMVLVAIFSETGFFDYCAVKAYQLSRGRVWPMIIILCLIAAILSAFLDNVTTMMLFTPVTIRLCEVLNLDPRHVLIAEVIFTNIGGAATAVGDPPNVIIVSNQDLRKEGIDFASFTGYMFLGICLVLFTSFPFLRMLYWNKKLYNKESIEIVELKHEILVWRQTAQRINPASREETAVKCLLMQKVLNLESLLRKMMKTFQRQISQEDKNWEQNIQELQKKHRITDKVLLVKCVSVLGVVIFMFFRQLLRPQHSSRSRATTEINEAIDRTTVTVSYADERWIAILGALWLLVLADIQDFEIILHRVEWATLLFFAGLFVLMEVLTALAQLQLIDYIGEQTALLIKAVPEDQRLAIAIILVMWVSALASSLIDNIPFTATMIPVLINLSKDADVNLPVKPLIFALAMGACLGGNGTLIGASANVVCAGIAEQHGYGFSFMEFFRLGFPMMIMTCMIGMCYLLATHIGLGWNL</sequence>
<feature type="transmembrane region" description="Helical" evidence="7">
    <location>
        <begin position="477"/>
        <end position="497"/>
    </location>
</feature>
<accession>A0A4U5UJ64</accession>
<reference evidence="9 10" key="1">
    <citation type="submission" date="2019-01" db="EMBL/GenBank/DDBJ databases">
        <title>Genome Assembly of Collichthys lucidus.</title>
        <authorList>
            <person name="Cai M."/>
            <person name="Xiao S."/>
        </authorList>
    </citation>
    <scope>NUCLEOTIDE SEQUENCE [LARGE SCALE GENOMIC DNA]</scope>
    <source>
        <strain evidence="9">JT15FE1705JMU</strain>
        <tissue evidence="9">Muscle</tissue>
    </source>
</reference>
<dbReference type="GO" id="GO:0030318">
    <property type="term" value="P:melanocyte differentiation"/>
    <property type="evidence" value="ECO:0007669"/>
    <property type="project" value="TreeGrafter"/>
</dbReference>
<protein>
    <submittedName>
        <fullName evidence="9">P protein</fullName>
    </submittedName>
</protein>
<evidence type="ECO:0000313" key="10">
    <source>
        <dbReference type="Proteomes" id="UP000298787"/>
    </source>
</evidence>
<dbReference type="InterPro" id="IPR051475">
    <property type="entry name" value="Diverse_Ion_Transporter"/>
</dbReference>
<evidence type="ECO:0000313" key="9">
    <source>
        <dbReference type="EMBL" id="TKS74834.1"/>
    </source>
</evidence>
<feature type="transmembrane region" description="Helical" evidence="7">
    <location>
        <begin position="595"/>
        <end position="618"/>
    </location>
</feature>
<keyword evidence="2" id="KW-0813">Transport</keyword>
<evidence type="ECO:0000256" key="7">
    <source>
        <dbReference type="SAM" id="Phobius"/>
    </source>
</evidence>
<feature type="transmembrane region" description="Helical" evidence="7">
    <location>
        <begin position="921"/>
        <end position="942"/>
    </location>
</feature>
<evidence type="ECO:0000256" key="5">
    <source>
        <dbReference type="ARBA" id="ARBA00023136"/>
    </source>
</evidence>
<feature type="transmembrane region" description="Helical" evidence="7">
    <location>
        <begin position="833"/>
        <end position="851"/>
    </location>
</feature>
<dbReference type="GO" id="GO:0033162">
    <property type="term" value="C:melanosome membrane"/>
    <property type="evidence" value="ECO:0007669"/>
    <property type="project" value="TreeGrafter"/>
</dbReference>
<gene>
    <name evidence="9" type="ORF">D9C73_008917</name>
</gene>
<dbReference type="PANTHER" id="PTHR43568">
    <property type="entry name" value="P PROTEIN"/>
    <property type="match status" value="1"/>
</dbReference>
<dbReference type="CDD" id="cd01116">
    <property type="entry name" value="P_permease"/>
    <property type="match status" value="1"/>
</dbReference>
<dbReference type="Proteomes" id="UP000298787">
    <property type="component" value="Chromosome 8"/>
</dbReference>
<dbReference type="Pfam" id="PF03600">
    <property type="entry name" value="CitMHS"/>
    <property type="match status" value="1"/>
</dbReference>
<feature type="compositionally biased region" description="Polar residues" evidence="6">
    <location>
        <begin position="20"/>
        <end position="30"/>
    </location>
</feature>
<organism evidence="9 10">
    <name type="scientific">Collichthys lucidus</name>
    <name type="common">Big head croaker</name>
    <name type="synonym">Sciaena lucida</name>
    <dbReference type="NCBI Taxonomy" id="240159"/>
    <lineage>
        <taxon>Eukaryota</taxon>
        <taxon>Metazoa</taxon>
        <taxon>Chordata</taxon>
        <taxon>Craniata</taxon>
        <taxon>Vertebrata</taxon>
        <taxon>Euteleostomi</taxon>
        <taxon>Actinopterygii</taxon>
        <taxon>Neopterygii</taxon>
        <taxon>Teleostei</taxon>
        <taxon>Neoteleostei</taxon>
        <taxon>Acanthomorphata</taxon>
        <taxon>Eupercaria</taxon>
        <taxon>Sciaenidae</taxon>
        <taxon>Collichthys</taxon>
    </lineage>
</organism>
<feature type="transmembrane region" description="Helical" evidence="7">
    <location>
        <begin position="760"/>
        <end position="776"/>
    </location>
</feature>
<evidence type="ECO:0000259" key="8">
    <source>
        <dbReference type="Pfam" id="PF03600"/>
    </source>
</evidence>
<feature type="transmembrane region" description="Helical" evidence="7">
    <location>
        <begin position="709"/>
        <end position="729"/>
    </location>
</feature>
<dbReference type="EMBL" id="CM014085">
    <property type="protein sequence ID" value="TKS74834.1"/>
    <property type="molecule type" value="Genomic_DNA"/>
</dbReference>
<dbReference type="PANTHER" id="PTHR43568:SF1">
    <property type="entry name" value="P PROTEIN"/>
    <property type="match status" value="1"/>
</dbReference>
<feature type="domain" description="Citrate transporter-like" evidence="8">
    <location>
        <begin position="429"/>
        <end position="887"/>
    </location>
</feature>
<dbReference type="AlphaFoldDB" id="A0A4U5UJ64"/>
<proteinExistence type="predicted"/>
<evidence type="ECO:0000256" key="4">
    <source>
        <dbReference type="ARBA" id="ARBA00022989"/>
    </source>
</evidence>
<name>A0A4U5UJ64_COLLU</name>
<evidence type="ECO:0000256" key="6">
    <source>
        <dbReference type="SAM" id="MobiDB-lite"/>
    </source>
</evidence>
<feature type="transmembrane region" description="Helical" evidence="7">
    <location>
        <begin position="509"/>
        <end position="527"/>
    </location>
</feature>